<sequence length="60" mass="6086">MLLKITLLTSVLNTSSASRTSLSCRHQSAPGATVVYKGGALAPNAEGVTTTPEELGATIV</sequence>
<gene>
    <name evidence="1" type="ORF">OMAG_001448</name>
</gene>
<protein>
    <submittedName>
        <fullName evidence="1">Uncharacterized protein</fullName>
    </submittedName>
</protein>
<dbReference type="EMBL" id="JYNY01000294">
    <property type="protein sequence ID" value="KJJ84681.1"/>
    <property type="molecule type" value="Genomic_DNA"/>
</dbReference>
<accession>A0A0F0CT32</accession>
<comment type="caution">
    <text evidence="1">The sequence shown here is derived from an EMBL/GenBank/DDBJ whole genome shotgun (WGS) entry which is preliminary data.</text>
</comment>
<evidence type="ECO:0000313" key="1">
    <source>
        <dbReference type="EMBL" id="KJJ84681.1"/>
    </source>
</evidence>
<dbReference type="Proteomes" id="UP000033428">
    <property type="component" value="Unassembled WGS sequence"/>
</dbReference>
<dbReference type="AlphaFoldDB" id="A0A0F0CT32"/>
<keyword evidence="2" id="KW-1185">Reference proteome</keyword>
<evidence type="ECO:0000313" key="2">
    <source>
        <dbReference type="Proteomes" id="UP000033428"/>
    </source>
</evidence>
<organism evidence="1 2">
    <name type="scientific">Candidatus Omnitrophus magneticus</name>
    <dbReference type="NCBI Taxonomy" id="1609969"/>
    <lineage>
        <taxon>Bacteria</taxon>
        <taxon>Pseudomonadati</taxon>
        <taxon>Candidatus Omnitrophota</taxon>
        <taxon>Candidatus Omnitrophus</taxon>
    </lineage>
</organism>
<reference evidence="1 2" key="1">
    <citation type="submission" date="2015-02" db="EMBL/GenBank/DDBJ databases">
        <title>Single-cell genomics of uncultivated deep-branching MTB reveals a conserved set of magnetosome genes.</title>
        <authorList>
            <person name="Kolinko S."/>
            <person name="Richter M."/>
            <person name="Glockner F.O."/>
            <person name="Brachmann A."/>
            <person name="Schuler D."/>
        </authorList>
    </citation>
    <scope>NUCLEOTIDE SEQUENCE [LARGE SCALE GENOMIC DNA]</scope>
    <source>
        <strain evidence="1">SKK-01</strain>
    </source>
</reference>
<name>A0A0F0CT32_9BACT</name>
<proteinExistence type="predicted"/>
<feature type="non-terminal residue" evidence="1">
    <location>
        <position position="60"/>
    </location>
</feature>